<dbReference type="SUPFAM" id="SSF53223">
    <property type="entry name" value="Aminoacid dehydrogenase-like, N-terminal domain"/>
    <property type="match status" value="1"/>
</dbReference>
<dbReference type="PANTHER" id="PTHR42722">
    <property type="entry name" value="LEUCINE DEHYDROGENASE"/>
    <property type="match status" value="1"/>
</dbReference>
<evidence type="ECO:0000313" key="6">
    <source>
        <dbReference type="EMBL" id="MFC5063375.1"/>
    </source>
</evidence>
<dbReference type="Pfam" id="PF00208">
    <property type="entry name" value="ELFV_dehydrog"/>
    <property type="match status" value="1"/>
</dbReference>
<reference evidence="7" key="1">
    <citation type="journal article" date="2019" name="Int. J. Syst. Evol. Microbiol.">
        <title>The Global Catalogue of Microorganisms (GCM) 10K type strain sequencing project: providing services to taxonomists for standard genome sequencing and annotation.</title>
        <authorList>
            <consortium name="The Broad Institute Genomics Platform"/>
            <consortium name="The Broad Institute Genome Sequencing Center for Infectious Disease"/>
            <person name="Wu L."/>
            <person name="Ma J."/>
        </authorList>
    </citation>
    <scope>NUCLEOTIDE SEQUENCE [LARGE SCALE GENOMIC DNA]</scope>
    <source>
        <strain evidence="7">CGMCC 4.7093</strain>
    </source>
</reference>
<dbReference type="PANTHER" id="PTHR42722:SF1">
    <property type="entry name" value="VALINE DEHYDROGENASE"/>
    <property type="match status" value="1"/>
</dbReference>
<protein>
    <submittedName>
        <fullName evidence="6">Glu/Leu/Phe/Val dehydrogenase dimerization domain-containing protein</fullName>
    </submittedName>
</protein>
<name>A0ABV9YKI2_9PSEU</name>
<dbReference type="SMART" id="SM00839">
    <property type="entry name" value="ELFV_dehydrog"/>
    <property type="match status" value="1"/>
</dbReference>
<proteinExistence type="inferred from homology"/>
<dbReference type="RefSeq" id="WP_378036724.1">
    <property type="nucleotide sequence ID" value="NZ_JBHSIV010000013.1"/>
</dbReference>
<evidence type="ECO:0000256" key="1">
    <source>
        <dbReference type="ARBA" id="ARBA00006382"/>
    </source>
</evidence>
<dbReference type="InterPro" id="IPR006096">
    <property type="entry name" value="Glu/Leu/Phe/Val/Trp_DH_C"/>
</dbReference>
<dbReference type="Gene3D" id="3.40.50.10860">
    <property type="entry name" value="Leucine Dehydrogenase, chain A, domain 1"/>
    <property type="match status" value="1"/>
</dbReference>
<gene>
    <name evidence="6" type="ORF">ACFPBZ_14235</name>
</gene>
<sequence length="363" mass="37511">MDTTTGPRPGRARPERIVAARGARTDQLVAVNVDSTRLGPALGGCRVRHYRTWQDGLADAARLSAAMTGKAALAGLDHGGGKTVVALDGSFARGRADPRWRDLLADVADAVEQFRGGYVTGPDIGTGPADMDVIGERTAHVLCRTEAAGGSGDSSVPTALGVDASIDAVCAHLWPARDFSTLSFAVHGLGHVGELVAARLAAAGARLVVTDLDESRRALAGTWGATWVAPEQALVAPVDVLVPCAVGGILTPRTVGELQARAVVGAANNQLDDDATALLLHARGITWAPDTVVSAGGIVSSVAREREGATVDEARRRVRTIGARLARLLEAATVSGEPPLHEARREVDRLLATGRSALSGAAR</sequence>
<evidence type="ECO:0000256" key="4">
    <source>
        <dbReference type="RuleBase" id="RU004417"/>
    </source>
</evidence>
<keyword evidence="2 4" id="KW-0560">Oxidoreductase</keyword>
<dbReference type="InterPro" id="IPR046346">
    <property type="entry name" value="Aminoacid_DH-like_N_sf"/>
</dbReference>
<comment type="caution">
    <text evidence="6">The sequence shown here is derived from an EMBL/GenBank/DDBJ whole genome shotgun (WGS) entry which is preliminary data.</text>
</comment>
<dbReference type="EMBL" id="JBHSIV010000013">
    <property type="protein sequence ID" value="MFC5063375.1"/>
    <property type="molecule type" value="Genomic_DNA"/>
</dbReference>
<evidence type="ECO:0000256" key="2">
    <source>
        <dbReference type="ARBA" id="ARBA00023002"/>
    </source>
</evidence>
<dbReference type="PRINTS" id="PR00082">
    <property type="entry name" value="GLFDHDRGNASE"/>
</dbReference>
<dbReference type="SUPFAM" id="SSF51735">
    <property type="entry name" value="NAD(P)-binding Rossmann-fold domains"/>
    <property type="match status" value="1"/>
</dbReference>
<dbReference type="Proteomes" id="UP001595947">
    <property type="component" value="Unassembled WGS sequence"/>
</dbReference>
<dbReference type="Pfam" id="PF02812">
    <property type="entry name" value="ELFV_dehydrog_N"/>
    <property type="match status" value="1"/>
</dbReference>
<comment type="similarity">
    <text evidence="1 4">Belongs to the Glu/Leu/Phe/Val dehydrogenases family.</text>
</comment>
<organism evidence="6 7">
    <name type="scientific">Actinomycetospora atypica</name>
    <dbReference type="NCBI Taxonomy" id="1290095"/>
    <lineage>
        <taxon>Bacteria</taxon>
        <taxon>Bacillati</taxon>
        <taxon>Actinomycetota</taxon>
        <taxon>Actinomycetes</taxon>
        <taxon>Pseudonocardiales</taxon>
        <taxon>Pseudonocardiaceae</taxon>
        <taxon>Actinomycetospora</taxon>
    </lineage>
</organism>
<evidence type="ECO:0000256" key="3">
    <source>
        <dbReference type="ARBA" id="ARBA00023027"/>
    </source>
</evidence>
<dbReference type="InterPro" id="IPR036291">
    <property type="entry name" value="NAD(P)-bd_dom_sf"/>
</dbReference>
<dbReference type="InterPro" id="IPR006097">
    <property type="entry name" value="Glu/Leu/Phe/Val/Trp_DH_dimer"/>
</dbReference>
<evidence type="ECO:0000313" key="7">
    <source>
        <dbReference type="Proteomes" id="UP001595947"/>
    </source>
</evidence>
<dbReference type="InterPro" id="IPR006095">
    <property type="entry name" value="Glu/Leu/Phe/Val/Trp_DH"/>
</dbReference>
<keyword evidence="7" id="KW-1185">Reference proteome</keyword>
<dbReference type="PIRSF" id="PIRSF000188">
    <property type="entry name" value="Phe_leu_dh"/>
    <property type="match status" value="1"/>
</dbReference>
<feature type="domain" description="Glutamate/phenylalanine/leucine/valine/L-tryptophan dehydrogenase C-terminal" evidence="5">
    <location>
        <begin position="155"/>
        <end position="359"/>
    </location>
</feature>
<dbReference type="InterPro" id="IPR016211">
    <property type="entry name" value="Glu/Phe/Leu/Val/Trp_DH_bac/arc"/>
</dbReference>
<accession>A0ABV9YKI2</accession>
<dbReference type="Gene3D" id="3.40.50.720">
    <property type="entry name" value="NAD(P)-binding Rossmann-like Domain"/>
    <property type="match status" value="1"/>
</dbReference>
<evidence type="ECO:0000259" key="5">
    <source>
        <dbReference type="SMART" id="SM00839"/>
    </source>
</evidence>
<keyword evidence="3" id="KW-0520">NAD</keyword>